<proteinExistence type="predicted"/>
<dbReference type="EMBL" id="WNEG01000008">
    <property type="protein sequence ID" value="NMG82608.1"/>
    <property type="molecule type" value="Genomic_DNA"/>
</dbReference>
<reference evidence="1" key="1">
    <citation type="journal article" date="2020" name="MBio">
        <title>'Candidatus Ethanoperedens,' a Thermophilic Genus of Archaea Mediating the Anaerobic Oxidation of Ethane.</title>
        <authorList>
            <person name="Hahn C.J."/>
            <person name="Laso-Perez R."/>
            <person name="Vulcano F."/>
            <person name="Vaziourakis K.M."/>
            <person name="Stokke R."/>
            <person name="Steen I.H."/>
            <person name="Teske A."/>
            <person name="Boetius A."/>
            <person name="Liebeke M."/>
            <person name="Amann R."/>
            <person name="Knittel K."/>
            <person name="Wegener G."/>
        </authorList>
    </citation>
    <scope>NUCLEOTIDE SEQUENCE</scope>
    <source>
        <strain evidence="1">GoM-Arc1-LC-WB58</strain>
    </source>
</reference>
<dbReference type="AlphaFoldDB" id="A0A848D5D5"/>
<comment type="caution">
    <text evidence="1">The sequence shown here is derived from an EMBL/GenBank/DDBJ whole genome shotgun (WGS) entry which is preliminary data.</text>
</comment>
<evidence type="ECO:0000313" key="2">
    <source>
        <dbReference type="Proteomes" id="UP000606580"/>
    </source>
</evidence>
<gene>
    <name evidence="1" type="ORF">GIS02_00155</name>
</gene>
<evidence type="ECO:0000313" key="1">
    <source>
        <dbReference type="EMBL" id="NMG82608.1"/>
    </source>
</evidence>
<organism evidence="1 2">
    <name type="scientific">Candidatus Ethanoperedens thermophilum</name>
    <dbReference type="NCBI Taxonomy" id="2766897"/>
    <lineage>
        <taxon>Archaea</taxon>
        <taxon>Methanobacteriati</taxon>
        <taxon>Methanobacteriota</taxon>
        <taxon>Stenosarchaea group</taxon>
        <taxon>Methanomicrobia</taxon>
        <taxon>Methanosarcinales</taxon>
        <taxon>Methanosarcinales incertae sedis</taxon>
        <taxon>GOM Arc I cluster</taxon>
        <taxon>Candidatus Ethanoperedens</taxon>
    </lineage>
</organism>
<accession>A0A848D5D5</accession>
<protein>
    <submittedName>
        <fullName evidence="1">Uncharacterized protein</fullName>
    </submittedName>
</protein>
<sequence length="54" mass="5923">MEGIAEGEKRHLIVWALVARKCEMCGSGQRSGCLKMDDAGDMFIESCPQLVKHG</sequence>
<name>A0A848D5D5_9EURY</name>
<dbReference type="Proteomes" id="UP000606580">
    <property type="component" value="Unassembled WGS sequence"/>
</dbReference>